<dbReference type="InterPro" id="IPR027417">
    <property type="entry name" value="P-loop_NTPase"/>
</dbReference>
<dbReference type="GO" id="GO:0005524">
    <property type="term" value="F:ATP binding"/>
    <property type="evidence" value="ECO:0007669"/>
    <property type="project" value="InterPro"/>
</dbReference>
<dbReference type="RefSeq" id="WP_038063116.1">
    <property type="nucleotide sequence ID" value="NZ_CP008796.1"/>
</dbReference>
<sequence length="297" mass="33569">METAVIDGVTLYLSHPDELDIPVYERKGILDQILACWLNVDEKDLPLTPRLIGKPGVGKTTLAYLAAKKLNKSVYIFQATVDTRPEDLIVTPVISEDKKIRYMASPIVSAMIKGGVAIIDEANRMSEKSWASLAPLLDSRRYVESVVAGIKIKAHKEFRLCVTMNEDASTFELPEYIQSRLQPQIFIDFPEAEEERHILKTNLPWMDETTVNYIVDFLQTTHQYGEPYSVRDGVNIGRYVAKKLIFLNQTSPATQIAVLEVLKEAISLILGPQALVFFKEFIEKGRKVKKPTLFPLD</sequence>
<dbReference type="OrthoDB" id="9771792at2"/>
<keyword evidence="3" id="KW-1185">Reference proteome</keyword>
<dbReference type="Pfam" id="PF07728">
    <property type="entry name" value="AAA_5"/>
    <property type="match status" value="1"/>
</dbReference>
<evidence type="ECO:0000313" key="2">
    <source>
        <dbReference type="EMBL" id="AIH03433.1"/>
    </source>
</evidence>
<protein>
    <submittedName>
        <fullName evidence="2">ATPase</fullName>
    </submittedName>
</protein>
<proteinExistence type="predicted"/>
<dbReference type="Proteomes" id="UP000028481">
    <property type="component" value="Chromosome"/>
</dbReference>
<dbReference type="PaxDb" id="289377-HL41_00505"/>
<accession>A0A075WSP6</accession>
<reference evidence="2 3" key="1">
    <citation type="journal article" date="2015" name="Genome Announc.">
        <title>Genome Sequence of a Sulfate-Reducing Thermophilic Bacterium, Thermodesulfobacterium commune DSM 2178T (Phylum Thermodesulfobacteria).</title>
        <authorList>
            <person name="Bhatnagar S."/>
            <person name="Badger J.H."/>
            <person name="Madupu R."/>
            <person name="Khouri H.M."/>
            <person name="O'Connor E.M."/>
            <person name="Robb F.T."/>
            <person name="Ward N.L."/>
            <person name="Eisen J.A."/>
        </authorList>
    </citation>
    <scope>NUCLEOTIDE SEQUENCE [LARGE SCALE GENOMIC DNA]</scope>
    <source>
        <strain evidence="2 3">DSM 2178</strain>
    </source>
</reference>
<dbReference type="Gene3D" id="3.40.50.300">
    <property type="entry name" value="P-loop containing nucleotide triphosphate hydrolases"/>
    <property type="match status" value="1"/>
</dbReference>
<organism evidence="2 3">
    <name type="scientific">Thermodesulfobacterium commune DSM 2178</name>
    <dbReference type="NCBI Taxonomy" id="289377"/>
    <lineage>
        <taxon>Bacteria</taxon>
        <taxon>Pseudomonadati</taxon>
        <taxon>Thermodesulfobacteriota</taxon>
        <taxon>Thermodesulfobacteria</taxon>
        <taxon>Thermodesulfobacteriales</taxon>
        <taxon>Thermodesulfobacteriaceae</taxon>
        <taxon>Thermodesulfobacterium</taxon>
    </lineage>
</organism>
<evidence type="ECO:0000259" key="1">
    <source>
        <dbReference type="SMART" id="SM00382"/>
    </source>
</evidence>
<dbReference type="HOGENOM" id="CLU_939001_0_0_0"/>
<evidence type="ECO:0000313" key="3">
    <source>
        <dbReference type="Proteomes" id="UP000028481"/>
    </source>
</evidence>
<dbReference type="GO" id="GO:0016887">
    <property type="term" value="F:ATP hydrolysis activity"/>
    <property type="evidence" value="ECO:0007669"/>
    <property type="project" value="InterPro"/>
</dbReference>
<dbReference type="SUPFAM" id="SSF52540">
    <property type="entry name" value="P-loop containing nucleoside triphosphate hydrolases"/>
    <property type="match status" value="1"/>
</dbReference>
<feature type="domain" description="AAA+ ATPase" evidence="1">
    <location>
        <begin position="45"/>
        <end position="191"/>
    </location>
</feature>
<dbReference type="eggNOG" id="COG0714">
    <property type="taxonomic scope" value="Bacteria"/>
</dbReference>
<dbReference type="STRING" id="289377.HL41_00505"/>
<dbReference type="SMART" id="SM00382">
    <property type="entry name" value="AAA"/>
    <property type="match status" value="1"/>
</dbReference>
<gene>
    <name evidence="2" type="ORF">HL41_00505</name>
</gene>
<dbReference type="InterPro" id="IPR003593">
    <property type="entry name" value="AAA+_ATPase"/>
</dbReference>
<dbReference type="PANTHER" id="PTHR42759:SF6">
    <property type="entry name" value="REGULATORY PROTEIN-RELATED"/>
    <property type="match status" value="1"/>
</dbReference>
<dbReference type="PANTHER" id="PTHR42759">
    <property type="entry name" value="MOXR FAMILY PROTEIN"/>
    <property type="match status" value="1"/>
</dbReference>
<name>A0A075WSP6_9BACT</name>
<dbReference type="InterPro" id="IPR050764">
    <property type="entry name" value="CbbQ/NirQ/NorQ/GpvN"/>
</dbReference>
<dbReference type="CDD" id="cd00009">
    <property type="entry name" value="AAA"/>
    <property type="match status" value="1"/>
</dbReference>
<dbReference type="AlphaFoldDB" id="A0A075WSP6"/>
<dbReference type="EMBL" id="CP008796">
    <property type="protein sequence ID" value="AIH03433.1"/>
    <property type="molecule type" value="Genomic_DNA"/>
</dbReference>
<dbReference type="InterPro" id="IPR011704">
    <property type="entry name" value="ATPase_dyneun-rel_AAA"/>
</dbReference>
<dbReference type="KEGG" id="tcm:HL41_00505"/>